<evidence type="ECO:0000256" key="1">
    <source>
        <dbReference type="SAM" id="SignalP"/>
    </source>
</evidence>
<proteinExistence type="predicted"/>
<comment type="caution">
    <text evidence="2">The sequence shown here is derived from an EMBL/GenBank/DDBJ whole genome shotgun (WGS) entry which is preliminary data.</text>
</comment>
<sequence length="124" mass="12858">MASFRALSSGASRMLWSILLLFLVSSVSAQYTTAKDGDYCYDPASETSSTVKYSNSSSTATKSYSFTTSLTEPTITGGTPLPTSTSPLTSAAGFAATPELLLGLVAALIARSTTFADLHAIAQL</sequence>
<keyword evidence="1" id="KW-0732">Signal</keyword>
<name>A0AA39YC17_9PEZI</name>
<reference evidence="2" key="1">
    <citation type="submission" date="2023-06" db="EMBL/GenBank/DDBJ databases">
        <title>Genome-scale phylogeny and comparative genomics of the fungal order Sordariales.</title>
        <authorList>
            <consortium name="Lawrence Berkeley National Laboratory"/>
            <person name="Hensen N."/>
            <person name="Bonometti L."/>
            <person name="Westerberg I."/>
            <person name="Brannstrom I.O."/>
            <person name="Guillou S."/>
            <person name="Cros-Aarteil S."/>
            <person name="Calhoun S."/>
            <person name="Haridas S."/>
            <person name="Kuo A."/>
            <person name="Mondo S."/>
            <person name="Pangilinan J."/>
            <person name="Riley R."/>
            <person name="Labutti K."/>
            <person name="Andreopoulos B."/>
            <person name="Lipzen A."/>
            <person name="Chen C."/>
            <person name="Yanf M."/>
            <person name="Daum C."/>
            <person name="Ng V."/>
            <person name="Clum A."/>
            <person name="Steindorff A."/>
            <person name="Ohm R."/>
            <person name="Martin F."/>
            <person name="Silar P."/>
            <person name="Natvig D."/>
            <person name="Lalanne C."/>
            <person name="Gautier V."/>
            <person name="Ament-Velasquez S.L."/>
            <person name="Kruys A."/>
            <person name="Hutchinson M.I."/>
            <person name="Powell A.J."/>
            <person name="Barry K."/>
            <person name="Miller A.N."/>
            <person name="Grigoriev I.V."/>
            <person name="Debuchy R."/>
            <person name="Gladieux P."/>
            <person name="Thoren M.H."/>
            <person name="Johannesson H."/>
        </authorList>
    </citation>
    <scope>NUCLEOTIDE SEQUENCE</scope>
    <source>
        <strain evidence="2">SMH2532-1</strain>
    </source>
</reference>
<feature type="signal peptide" evidence="1">
    <location>
        <begin position="1"/>
        <end position="29"/>
    </location>
</feature>
<organism evidence="2 3">
    <name type="scientific">Cercophora newfieldiana</name>
    <dbReference type="NCBI Taxonomy" id="92897"/>
    <lineage>
        <taxon>Eukaryota</taxon>
        <taxon>Fungi</taxon>
        <taxon>Dikarya</taxon>
        <taxon>Ascomycota</taxon>
        <taxon>Pezizomycotina</taxon>
        <taxon>Sordariomycetes</taxon>
        <taxon>Sordariomycetidae</taxon>
        <taxon>Sordariales</taxon>
        <taxon>Lasiosphaeriaceae</taxon>
        <taxon>Cercophora</taxon>
    </lineage>
</organism>
<dbReference type="Proteomes" id="UP001174936">
    <property type="component" value="Unassembled WGS sequence"/>
</dbReference>
<evidence type="ECO:0000313" key="3">
    <source>
        <dbReference type="Proteomes" id="UP001174936"/>
    </source>
</evidence>
<gene>
    <name evidence="2" type="ORF">B0T16DRAFT_389844</name>
</gene>
<evidence type="ECO:0000313" key="2">
    <source>
        <dbReference type="EMBL" id="KAK0649874.1"/>
    </source>
</evidence>
<protein>
    <submittedName>
        <fullName evidence="2">Uncharacterized protein</fullName>
    </submittedName>
</protein>
<accession>A0AA39YC17</accession>
<dbReference type="EMBL" id="JAULSV010000003">
    <property type="protein sequence ID" value="KAK0649874.1"/>
    <property type="molecule type" value="Genomic_DNA"/>
</dbReference>
<keyword evidence="3" id="KW-1185">Reference proteome</keyword>
<dbReference type="AlphaFoldDB" id="A0AA39YC17"/>
<feature type="chain" id="PRO_5041296479" evidence="1">
    <location>
        <begin position="30"/>
        <end position="124"/>
    </location>
</feature>